<dbReference type="UniPathway" id="UPA00219"/>
<keyword evidence="6 7" id="KW-0961">Cell wall biogenesis/degradation</keyword>
<comment type="similarity">
    <text evidence="7">Belongs to the aspartate/glutamate racemases family.</text>
</comment>
<dbReference type="InterPro" id="IPR015942">
    <property type="entry name" value="Asp/Glu/hydantoin_racemase"/>
</dbReference>
<feature type="binding site" evidence="7">
    <location>
        <begin position="10"/>
        <end position="11"/>
    </location>
    <ligand>
        <name>substrate</name>
    </ligand>
</feature>
<dbReference type="RefSeq" id="WP_109403795.1">
    <property type="nucleotide sequence ID" value="NZ_QFFG01000001.1"/>
</dbReference>
<organism evidence="8 9">
    <name type="scientific">Polaribacter aquimarinus</name>
    <dbReference type="NCBI Taxonomy" id="2100726"/>
    <lineage>
        <taxon>Bacteria</taxon>
        <taxon>Pseudomonadati</taxon>
        <taxon>Bacteroidota</taxon>
        <taxon>Flavobacteriia</taxon>
        <taxon>Flavobacteriales</taxon>
        <taxon>Flavobacteriaceae</taxon>
    </lineage>
</organism>
<dbReference type="FunFam" id="3.40.50.1860:FF:000001">
    <property type="entry name" value="Glutamate racemase"/>
    <property type="match status" value="1"/>
</dbReference>
<dbReference type="InterPro" id="IPR018187">
    <property type="entry name" value="Asp/Glu_racemase_AS_1"/>
</dbReference>
<keyword evidence="5 7" id="KW-0413">Isomerase</keyword>
<accession>A0A2U2JEX1</accession>
<dbReference type="GO" id="GO:0008881">
    <property type="term" value="F:glutamate racemase activity"/>
    <property type="evidence" value="ECO:0007669"/>
    <property type="project" value="UniProtKB-UniRule"/>
</dbReference>
<dbReference type="InterPro" id="IPR004391">
    <property type="entry name" value="Glu_race"/>
</dbReference>
<evidence type="ECO:0000256" key="5">
    <source>
        <dbReference type="ARBA" id="ARBA00023235"/>
    </source>
</evidence>
<proteinExistence type="inferred from homology"/>
<dbReference type="GO" id="GO:0008360">
    <property type="term" value="P:regulation of cell shape"/>
    <property type="evidence" value="ECO:0007669"/>
    <property type="project" value="UniProtKB-KW"/>
</dbReference>
<feature type="binding site" evidence="7">
    <location>
        <begin position="74"/>
        <end position="75"/>
    </location>
    <ligand>
        <name>substrate</name>
    </ligand>
</feature>
<sequence>MMNNPIGIFDSGVGGTSIWKEINALLPSENTIYLSDSFNAPYGEKNKDEIIQLSIKNTEYLLDKNCKLIVVACNTATTNAIKVLREKYKVPFIGIEPAIKPAALKTKTNIIGILATKGTLNSELFEKTSNALDQKIIRKEIVGKGLVELIESGKLNSKEMNTLLLKYLKPLLHQNIDCLVLGCTHYPYLIPQIRKIVGNKIKIIDSGEAVAKQTKFILEKNKLIHFSKKNGTHHFFINKQKQVLEKLINKKGIENIIIEELKF</sequence>
<feature type="binding site" evidence="7">
    <location>
        <begin position="184"/>
        <end position="185"/>
    </location>
    <ligand>
        <name>substrate</name>
    </ligand>
</feature>
<comment type="pathway">
    <text evidence="7">Cell wall biogenesis; peptidoglycan biosynthesis.</text>
</comment>
<dbReference type="Pfam" id="PF01177">
    <property type="entry name" value="Asp_Glu_race"/>
    <property type="match status" value="1"/>
</dbReference>
<evidence type="ECO:0000256" key="7">
    <source>
        <dbReference type="HAMAP-Rule" id="MF_00258"/>
    </source>
</evidence>
<dbReference type="HAMAP" id="MF_00258">
    <property type="entry name" value="Glu_racemase"/>
    <property type="match status" value="1"/>
</dbReference>
<gene>
    <name evidence="7 8" type="primary">murI</name>
    <name evidence="8" type="ORF">DIS07_03350</name>
</gene>
<keyword evidence="9" id="KW-1185">Reference proteome</keyword>
<reference evidence="8 9" key="1">
    <citation type="submission" date="2018-05" db="EMBL/GenBank/DDBJ databases">
        <title>Polaribacter aquimarinus sp. nov., isolated from sediment in a sediment of sea.</title>
        <authorList>
            <person name="Lu D."/>
        </authorList>
    </citation>
    <scope>NUCLEOTIDE SEQUENCE [LARGE SCALE GENOMIC DNA]</scope>
    <source>
        <strain evidence="8 9">ZY113</strain>
    </source>
</reference>
<comment type="caution">
    <text evidence="8">The sequence shown here is derived from an EMBL/GenBank/DDBJ whole genome shotgun (WGS) entry which is preliminary data.</text>
</comment>
<evidence type="ECO:0000256" key="3">
    <source>
        <dbReference type="ARBA" id="ARBA00022960"/>
    </source>
</evidence>
<dbReference type="InterPro" id="IPR001920">
    <property type="entry name" value="Asp/Glu_race"/>
</dbReference>
<comment type="catalytic activity">
    <reaction evidence="1 7">
        <text>L-glutamate = D-glutamate</text>
        <dbReference type="Rhea" id="RHEA:12813"/>
        <dbReference type="ChEBI" id="CHEBI:29985"/>
        <dbReference type="ChEBI" id="CHEBI:29986"/>
        <dbReference type="EC" id="5.1.1.3"/>
    </reaction>
</comment>
<dbReference type="AlphaFoldDB" id="A0A2U2JEX1"/>
<evidence type="ECO:0000256" key="6">
    <source>
        <dbReference type="ARBA" id="ARBA00023316"/>
    </source>
</evidence>
<dbReference type="PROSITE" id="PS00924">
    <property type="entry name" value="ASP_GLU_RACEMASE_2"/>
    <property type="match status" value="1"/>
</dbReference>
<evidence type="ECO:0000313" key="8">
    <source>
        <dbReference type="EMBL" id="PWG06888.1"/>
    </source>
</evidence>
<dbReference type="NCBIfam" id="TIGR00067">
    <property type="entry name" value="glut_race"/>
    <property type="match status" value="1"/>
</dbReference>
<feature type="active site" description="Proton donor/acceptor" evidence="7">
    <location>
        <position position="183"/>
    </location>
</feature>
<keyword evidence="3 7" id="KW-0133">Cell shape</keyword>
<dbReference type="GO" id="GO:0071555">
    <property type="term" value="P:cell wall organization"/>
    <property type="evidence" value="ECO:0007669"/>
    <property type="project" value="UniProtKB-KW"/>
</dbReference>
<dbReference type="EMBL" id="QFFG01000001">
    <property type="protein sequence ID" value="PWG06888.1"/>
    <property type="molecule type" value="Genomic_DNA"/>
</dbReference>
<evidence type="ECO:0000256" key="1">
    <source>
        <dbReference type="ARBA" id="ARBA00001602"/>
    </source>
</evidence>
<dbReference type="PANTHER" id="PTHR21198">
    <property type="entry name" value="GLUTAMATE RACEMASE"/>
    <property type="match status" value="1"/>
</dbReference>
<dbReference type="GO" id="GO:0009252">
    <property type="term" value="P:peptidoglycan biosynthetic process"/>
    <property type="evidence" value="ECO:0007669"/>
    <property type="project" value="UniProtKB-UniRule"/>
</dbReference>
<dbReference type="SUPFAM" id="SSF53681">
    <property type="entry name" value="Aspartate/glutamate racemase"/>
    <property type="match status" value="2"/>
</dbReference>
<protein>
    <recommendedName>
        <fullName evidence="2 7">Glutamate racemase</fullName>
        <ecNumber evidence="2 7">5.1.1.3</ecNumber>
    </recommendedName>
</protein>
<feature type="binding site" evidence="7">
    <location>
        <begin position="42"/>
        <end position="43"/>
    </location>
    <ligand>
        <name>substrate</name>
    </ligand>
</feature>
<dbReference type="Proteomes" id="UP000245670">
    <property type="component" value="Unassembled WGS sequence"/>
</dbReference>
<evidence type="ECO:0000256" key="2">
    <source>
        <dbReference type="ARBA" id="ARBA00013090"/>
    </source>
</evidence>
<evidence type="ECO:0000313" key="9">
    <source>
        <dbReference type="Proteomes" id="UP000245670"/>
    </source>
</evidence>
<dbReference type="Gene3D" id="3.40.50.1860">
    <property type="match status" value="2"/>
</dbReference>
<name>A0A2U2JEX1_9FLAO</name>
<dbReference type="PANTHER" id="PTHR21198:SF3">
    <property type="entry name" value="GLUTAMATE RACEMASE"/>
    <property type="match status" value="1"/>
</dbReference>
<dbReference type="InterPro" id="IPR033134">
    <property type="entry name" value="Asp/Glu_racemase_AS_2"/>
</dbReference>
<comment type="function">
    <text evidence="7">Provides the (R)-glutamate required for cell wall biosynthesis.</text>
</comment>
<dbReference type="PROSITE" id="PS00923">
    <property type="entry name" value="ASP_GLU_RACEMASE_1"/>
    <property type="match status" value="1"/>
</dbReference>
<evidence type="ECO:0000256" key="4">
    <source>
        <dbReference type="ARBA" id="ARBA00022984"/>
    </source>
</evidence>
<feature type="active site" description="Proton donor/acceptor" evidence="7">
    <location>
        <position position="73"/>
    </location>
</feature>
<dbReference type="EC" id="5.1.1.3" evidence="2 7"/>
<keyword evidence="4 7" id="KW-0573">Peptidoglycan synthesis</keyword>
<dbReference type="OrthoDB" id="9801055at2"/>